<comment type="caution">
    <text evidence="4">The sequence shown here is derived from an EMBL/GenBank/DDBJ whole genome shotgun (WGS) entry which is preliminary data.</text>
</comment>
<feature type="region of interest" description="Disordered" evidence="2">
    <location>
        <begin position="208"/>
        <end position="240"/>
    </location>
</feature>
<dbReference type="Proteomes" id="UP000836404">
    <property type="component" value="Unassembled WGS sequence"/>
</dbReference>
<dbReference type="GO" id="GO:0008270">
    <property type="term" value="F:zinc ion binding"/>
    <property type="evidence" value="ECO:0007669"/>
    <property type="project" value="UniProtKB-UniRule"/>
</dbReference>
<evidence type="ECO:0000259" key="3">
    <source>
        <dbReference type="PROSITE" id="PS51083"/>
    </source>
</evidence>
<dbReference type="InterPro" id="IPR039646">
    <property type="entry name" value="ZNHIT2"/>
</dbReference>
<sequence length="470" mass="51988">MSIADLYNIKRAIQRDEEWRPQSDHLTPSGGDDDSPSRTICIFCNKVRSQYACPTCQAPYCSLVCFRSATHADCALAFTRSTVREAVRGDGDDDEKKEEGRKVIMGILGRTAGLSIGGEMGEEEQEDKEEKEKEEVGEEVDDVVPDELDVLQARDFLTAWTPLLQTHVSASRQDGGKSTSDALLYNIIAVIAAHTLITNDLDIPHFQSLLDDGEGEEGTEERQPPAASISTVTPATSIPSGRPRKLLIPVIRSLFSDLVPFLTTSPPPRKKAVDSSKSEASAGTIKVSAAQQEKVYEVVLQDGEDLVLWLLSRMQPLAEHTEIKTTTLLCRILTRTANILEEAKVVSENEEVEPVLPPDLLPHLTPTLQRRSHALGTLADIYALFVDDLPTRRKILFYAAVLLGLSGERLDLLLYWRMLLVPQSRLHAERQDYIEALRPLLGEGGEGRRNTVYKGLALLLTSLPCLPILF</sequence>
<keyword evidence="1" id="KW-0862">Zinc</keyword>
<gene>
    <name evidence="4" type="ORF">JKILLFL_G6022</name>
</gene>
<dbReference type="Pfam" id="PF04438">
    <property type="entry name" value="zf-HIT"/>
    <property type="match status" value="1"/>
</dbReference>
<evidence type="ECO:0000313" key="4">
    <source>
        <dbReference type="EMBL" id="CAD6944701.1"/>
    </source>
</evidence>
<dbReference type="Gene3D" id="3.30.60.190">
    <property type="match status" value="1"/>
</dbReference>
<protein>
    <recommendedName>
        <fullName evidence="3">HIT-type domain-containing protein</fullName>
    </recommendedName>
</protein>
<keyword evidence="1" id="KW-0863">Zinc-finger</keyword>
<evidence type="ECO:0000256" key="1">
    <source>
        <dbReference type="PROSITE-ProRule" id="PRU00453"/>
    </source>
</evidence>
<accession>A0A9N8LVQ0</accession>
<dbReference type="PROSITE" id="PS51083">
    <property type="entry name" value="ZF_HIT"/>
    <property type="match status" value="1"/>
</dbReference>
<organism evidence="4 5">
    <name type="scientific">Tilletia laevis</name>
    <dbReference type="NCBI Taxonomy" id="157183"/>
    <lineage>
        <taxon>Eukaryota</taxon>
        <taxon>Fungi</taxon>
        <taxon>Dikarya</taxon>
        <taxon>Basidiomycota</taxon>
        <taxon>Ustilaginomycotina</taxon>
        <taxon>Exobasidiomycetes</taxon>
        <taxon>Tilletiales</taxon>
        <taxon>Tilletiaceae</taxon>
        <taxon>Tilletia</taxon>
    </lineage>
</organism>
<reference evidence="4 5" key="1">
    <citation type="submission" date="2020-10" db="EMBL/GenBank/DDBJ databases">
        <authorList>
            <person name="Sedaghatjoo S."/>
        </authorList>
    </citation>
    <scope>NUCLEOTIDE SEQUENCE [LARGE SCALE GENOMIC DNA]</scope>
    <source>
        <strain evidence="4 5">LLFL</strain>
    </source>
</reference>
<dbReference type="CDD" id="cd23024">
    <property type="entry name" value="zf-HIT_ZNHIT2-3"/>
    <property type="match status" value="1"/>
</dbReference>
<feature type="domain" description="HIT-type" evidence="3">
    <location>
        <begin position="41"/>
        <end position="74"/>
    </location>
</feature>
<keyword evidence="5" id="KW-1185">Reference proteome</keyword>
<dbReference type="EMBL" id="CAJHJF010004669">
    <property type="protein sequence ID" value="CAD6944701.1"/>
    <property type="molecule type" value="Genomic_DNA"/>
</dbReference>
<evidence type="ECO:0000256" key="2">
    <source>
        <dbReference type="SAM" id="MobiDB-lite"/>
    </source>
</evidence>
<name>A0A9N8LVQ0_9BASI</name>
<dbReference type="AlphaFoldDB" id="A0A9N8LVQ0"/>
<feature type="region of interest" description="Disordered" evidence="2">
    <location>
        <begin position="115"/>
        <end position="140"/>
    </location>
</feature>
<dbReference type="SUPFAM" id="SSF144232">
    <property type="entry name" value="HIT/MYND zinc finger-like"/>
    <property type="match status" value="1"/>
</dbReference>
<proteinExistence type="predicted"/>
<evidence type="ECO:0000313" key="5">
    <source>
        <dbReference type="Proteomes" id="UP000836404"/>
    </source>
</evidence>
<dbReference type="InterPro" id="IPR007529">
    <property type="entry name" value="Znf_HIT"/>
</dbReference>
<dbReference type="PANTHER" id="PTHR15555:SF0">
    <property type="entry name" value="ZINC FINGER HIT DOMAIN-CONTAINING PROTEIN 2"/>
    <property type="match status" value="1"/>
</dbReference>
<feature type="compositionally biased region" description="Polar residues" evidence="2">
    <location>
        <begin position="228"/>
        <end position="239"/>
    </location>
</feature>
<dbReference type="PANTHER" id="PTHR15555">
    <property type="entry name" value="ZINC FINGER HIT DOMAIN CONTAINING PROTEIN 2 PROTEIN FON -RELATED"/>
    <property type="match status" value="1"/>
</dbReference>
<keyword evidence="1" id="KW-0479">Metal-binding</keyword>